<gene>
    <name evidence="1" type="ORF">A4G28_03995</name>
</gene>
<evidence type="ECO:0000313" key="1">
    <source>
        <dbReference type="EMBL" id="KZS58729.1"/>
    </source>
</evidence>
<accession>A0A163WVH2</accession>
<sequence length="105" mass="11497">MAPQEIRVDPVTLHHGSKQVLSAFEEAAVEFLDHDNNLAEATLGWIGASQRALNEVSTRWWIRHRDHLWSGTELGMGMGAALADYLDNEDASVQAMTSVVRAPGA</sequence>
<reference evidence="2" key="1">
    <citation type="submission" date="2016-04" db="EMBL/GenBank/DDBJ databases">
        <authorList>
            <person name="Strapagiel D."/>
            <person name="Borowka P."/>
            <person name="Marciniak B."/>
            <person name="Bakula Z."/>
            <person name="Van Ingen J."/>
            <person name="Safianowska A."/>
            <person name="Dziadek J."/>
            <person name="Jagielski T."/>
        </authorList>
    </citation>
    <scope>NUCLEOTIDE SEQUENCE [LARGE SCALE GENOMIC DNA]</scope>
    <source>
        <strain evidence="2">1010001458</strain>
    </source>
</reference>
<evidence type="ECO:0000313" key="2">
    <source>
        <dbReference type="Proteomes" id="UP000077342"/>
    </source>
</evidence>
<evidence type="ECO:0008006" key="3">
    <source>
        <dbReference type="Google" id="ProtNLM"/>
    </source>
</evidence>
<organism evidence="1 2">
    <name type="scientific">Mycobacterium ostraviense</name>
    <dbReference type="NCBI Taxonomy" id="2738409"/>
    <lineage>
        <taxon>Bacteria</taxon>
        <taxon>Bacillati</taxon>
        <taxon>Actinomycetota</taxon>
        <taxon>Actinomycetes</taxon>
        <taxon>Mycobacteriales</taxon>
        <taxon>Mycobacteriaceae</taxon>
        <taxon>Mycobacterium</taxon>
    </lineage>
</organism>
<name>A0A163WVH2_9MYCO</name>
<protein>
    <recommendedName>
        <fullName evidence="3">WXG100 family type VII secretion target</fullName>
    </recommendedName>
</protein>
<dbReference type="Proteomes" id="UP000077342">
    <property type="component" value="Unassembled WGS sequence"/>
</dbReference>
<dbReference type="AlphaFoldDB" id="A0A163WVH2"/>
<dbReference type="RefSeq" id="WP_082277335.1">
    <property type="nucleotide sequence ID" value="NZ_LWCI01000145.1"/>
</dbReference>
<dbReference type="EMBL" id="LWCI01000145">
    <property type="protein sequence ID" value="KZS58729.1"/>
    <property type="molecule type" value="Genomic_DNA"/>
</dbReference>
<keyword evidence="2" id="KW-1185">Reference proteome</keyword>
<comment type="caution">
    <text evidence="1">The sequence shown here is derived from an EMBL/GenBank/DDBJ whole genome shotgun (WGS) entry which is preliminary data.</text>
</comment>
<proteinExistence type="predicted"/>